<proteinExistence type="predicted"/>
<evidence type="ECO:0000256" key="1">
    <source>
        <dbReference type="SAM" id="MobiDB-lite"/>
    </source>
</evidence>
<evidence type="ECO:0000313" key="3">
    <source>
        <dbReference type="Proteomes" id="UP001372834"/>
    </source>
</evidence>
<dbReference type="EMBL" id="JAWJWE010000036">
    <property type="protein sequence ID" value="KAK6628612.1"/>
    <property type="molecule type" value="Genomic_DNA"/>
</dbReference>
<comment type="caution">
    <text evidence="2">The sequence shown here is derived from an EMBL/GenBank/DDBJ whole genome shotgun (WGS) entry which is preliminary data.</text>
</comment>
<protein>
    <submittedName>
        <fullName evidence="2">Uncharacterized protein</fullName>
    </submittedName>
</protein>
<reference evidence="2 3" key="1">
    <citation type="submission" date="2023-10" db="EMBL/GenBank/DDBJ databases">
        <title>Genomes of two closely related lineages of the louse Polyplax serrata with different host specificities.</title>
        <authorList>
            <person name="Martinu J."/>
            <person name="Tarabai H."/>
            <person name="Stefka J."/>
            <person name="Hypsa V."/>
        </authorList>
    </citation>
    <scope>NUCLEOTIDE SEQUENCE [LARGE SCALE GENOMIC DNA]</scope>
    <source>
        <strain evidence="2">HR10_N</strain>
    </source>
</reference>
<organism evidence="2 3">
    <name type="scientific">Polyplax serrata</name>
    <name type="common">Common mouse louse</name>
    <dbReference type="NCBI Taxonomy" id="468196"/>
    <lineage>
        <taxon>Eukaryota</taxon>
        <taxon>Metazoa</taxon>
        <taxon>Ecdysozoa</taxon>
        <taxon>Arthropoda</taxon>
        <taxon>Hexapoda</taxon>
        <taxon>Insecta</taxon>
        <taxon>Pterygota</taxon>
        <taxon>Neoptera</taxon>
        <taxon>Paraneoptera</taxon>
        <taxon>Psocodea</taxon>
        <taxon>Troctomorpha</taxon>
        <taxon>Phthiraptera</taxon>
        <taxon>Anoplura</taxon>
        <taxon>Polyplacidae</taxon>
        <taxon>Polyplax</taxon>
    </lineage>
</organism>
<feature type="compositionally biased region" description="Basic and acidic residues" evidence="1">
    <location>
        <begin position="66"/>
        <end position="75"/>
    </location>
</feature>
<name>A0AAN8S4R3_POLSC</name>
<dbReference type="AlphaFoldDB" id="A0AAN8S4R3"/>
<accession>A0AAN8S4R3</accession>
<evidence type="ECO:0000313" key="2">
    <source>
        <dbReference type="EMBL" id="KAK6628612.1"/>
    </source>
</evidence>
<feature type="region of interest" description="Disordered" evidence="1">
    <location>
        <begin position="1"/>
        <end position="75"/>
    </location>
</feature>
<dbReference type="Proteomes" id="UP001372834">
    <property type="component" value="Unassembled WGS sequence"/>
</dbReference>
<sequence length="121" mass="13881">MKFSFASVSHVDVPATQTQAESDDRRKGGVVRAAEQMARFQRGGKHVGKVENIPEETKFGQRKSKSRPEETAERRNCCVSFVKSERKTDLPTSEFKFDYFHFDKEREKGFPSALFTQESIN</sequence>
<gene>
    <name evidence="2" type="ORF">RUM43_002427</name>
</gene>